<evidence type="ECO:0000313" key="2">
    <source>
        <dbReference type="Proteomes" id="UP001338125"/>
    </source>
</evidence>
<dbReference type="Proteomes" id="UP001338125">
    <property type="component" value="Unassembled WGS sequence"/>
</dbReference>
<reference evidence="1 2" key="1">
    <citation type="submission" date="2024-01" db="EMBL/GenBank/DDBJ databases">
        <title>Complete genome of Cladobotryum mycophilum ATHUM6906.</title>
        <authorList>
            <person name="Christinaki A.C."/>
            <person name="Myridakis A.I."/>
            <person name="Kouvelis V.N."/>
        </authorList>
    </citation>
    <scope>NUCLEOTIDE SEQUENCE [LARGE SCALE GENOMIC DNA]</scope>
    <source>
        <strain evidence="1 2">ATHUM6906</strain>
    </source>
</reference>
<organism evidence="1 2">
    <name type="scientific">Cladobotryum mycophilum</name>
    <dbReference type="NCBI Taxonomy" id="491253"/>
    <lineage>
        <taxon>Eukaryota</taxon>
        <taxon>Fungi</taxon>
        <taxon>Dikarya</taxon>
        <taxon>Ascomycota</taxon>
        <taxon>Pezizomycotina</taxon>
        <taxon>Sordariomycetes</taxon>
        <taxon>Hypocreomycetidae</taxon>
        <taxon>Hypocreales</taxon>
        <taxon>Hypocreaceae</taxon>
        <taxon>Cladobotryum</taxon>
    </lineage>
</organism>
<gene>
    <name evidence="1" type="ORF">PT974_08016</name>
</gene>
<name>A0ABR0SC74_9HYPO</name>
<protein>
    <submittedName>
        <fullName evidence="1">Uncharacterized protein</fullName>
    </submittedName>
</protein>
<proteinExistence type="predicted"/>
<sequence length="85" mass="9165">MVAIATSVFNSYVLSQLRALGISDPSNLAEMRGMVGATITPEVQESARRILSKGYNRQMLVLCACGAAQVPVALLMWKKTHIKSA</sequence>
<comment type="caution">
    <text evidence="1">The sequence shown here is derived from an EMBL/GenBank/DDBJ whole genome shotgun (WGS) entry which is preliminary data.</text>
</comment>
<evidence type="ECO:0000313" key="1">
    <source>
        <dbReference type="EMBL" id="KAK5989756.1"/>
    </source>
</evidence>
<dbReference type="EMBL" id="JAVFKD010000014">
    <property type="protein sequence ID" value="KAK5989756.1"/>
    <property type="molecule type" value="Genomic_DNA"/>
</dbReference>
<accession>A0ABR0SC74</accession>
<keyword evidence="2" id="KW-1185">Reference proteome</keyword>